<gene>
    <name evidence="1" type="ORF">AWB70_02113</name>
</gene>
<dbReference type="AlphaFoldDB" id="A0A158GJF8"/>
<evidence type="ECO:0000313" key="2">
    <source>
        <dbReference type="Proteomes" id="UP000054740"/>
    </source>
</evidence>
<evidence type="ECO:0000313" key="1">
    <source>
        <dbReference type="EMBL" id="SAL32254.1"/>
    </source>
</evidence>
<accession>A0A158GJF8</accession>
<name>A0A158GJF8_CABCO</name>
<dbReference type="EMBL" id="FCNY02000004">
    <property type="protein sequence ID" value="SAL32254.1"/>
    <property type="molecule type" value="Genomic_DNA"/>
</dbReference>
<reference evidence="2" key="1">
    <citation type="submission" date="2016-01" db="EMBL/GenBank/DDBJ databases">
        <authorList>
            <person name="Peeters C."/>
        </authorList>
    </citation>
    <scope>NUCLEOTIDE SEQUENCE [LARGE SCALE GENOMIC DNA]</scope>
</reference>
<dbReference type="Proteomes" id="UP000054740">
    <property type="component" value="Unassembled WGS sequence"/>
</dbReference>
<protein>
    <submittedName>
        <fullName evidence="1">Uncharacterized protein</fullName>
    </submittedName>
</protein>
<proteinExistence type="predicted"/>
<keyword evidence="2" id="KW-1185">Reference proteome</keyword>
<sequence length="94" mass="9860">MIRSYNHKGFVLEVAIETSCRLVPPPGAIHYLASVTISRSGRPVTAFSPLRMGSNASSFVSAEDALMCAHTAARALVDDWVGAVSSPPGATRSS</sequence>
<dbReference type="RefSeq" id="WP_053571777.1">
    <property type="nucleotide sequence ID" value="NZ_FCNY02000004.1"/>
</dbReference>
<organism evidence="1 2">
    <name type="scientific">Caballeronia cordobensis</name>
    <name type="common">Burkholderia cordobensis</name>
    <dbReference type="NCBI Taxonomy" id="1353886"/>
    <lineage>
        <taxon>Bacteria</taxon>
        <taxon>Pseudomonadati</taxon>
        <taxon>Pseudomonadota</taxon>
        <taxon>Betaproteobacteria</taxon>
        <taxon>Burkholderiales</taxon>
        <taxon>Burkholderiaceae</taxon>
        <taxon>Caballeronia</taxon>
    </lineage>
</organism>